<reference evidence="2" key="2">
    <citation type="submission" date="2025-08" db="UniProtKB">
        <authorList>
            <consortium name="Ensembl"/>
        </authorList>
    </citation>
    <scope>IDENTIFICATION</scope>
</reference>
<name>A0AAQ4QQB6_GASAC</name>
<organism evidence="2 3">
    <name type="scientific">Gasterosteus aculeatus aculeatus</name>
    <name type="common">three-spined stickleback</name>
    <dbReference type="NCBI Taxonomy" id="481459"/>
    <lineage>
        <taxon>Eukaryota</taxon>
        <taxon>Metazoa</taxon>
        <taxon>Chordata</taxon>
        <taxon>Craniata</taxon>
        <taxon>Vertebrata</taxon>
        <taxon>Euteleostomi</taxon>
        <taxon>Actinopterygii</taxon>
        <taxon>Neopterygii</taxon>
        <taxon>Teleostei</taxon>
        <taxon>Neoteleostei</taxon>
        <taxon>Acanthomorphata</taxon>
        <taxon>Eupercaria</taxon>
        <taxon>Perciformes</taxon>
        <taxon>Cottioidei</taxon>
        <taxon>Gasterosteales</taxon>
        <taxon>Gasterosteidae</taxon>
        <taxon>Gasterosteus</taxon>
    </lineage>
</organism>
<dbReference type="AlphaFoldDB" id="A0AAQ4QQB6"/>
<reference evidence="2 3" key="1">
    <citation type="journal article" date="2021" name="G3 (Bethesda)">
        <title>Improved contiguity of the threespine stickleback genome using long-read sequencing.</title>
        <authorList>
            <person name="Nath S."/>
            <person name="Shaw D.E."/>
            <person name="White M.A."/>
        </authorList>
    </citation>
    <scope>NUCLEOTIDE SEQUENCE [LARGE SCALE GENOMIC DNA]</scope>
    <source>
        <strain evidence="2 3">Lake Benthic</strain>
    </source>
</reference>
<evidence type="ECO:0000313" key="3">
    <source>
        <dbReference type="Proteomes" id="UP000007635"/>
    </source>
</evidence>
<dbReference type="Pfam" id="PF15748">
    <property type="entry name" value="CCSAP"/>
    <property type="match status" value="1"/>
</dbReference>
<feature type="compositionally biased region" description="Basic residues" evidence="1">
    <location>
        <begin position="165"/>
        <end position="177"/>
    </location>
</feature>
<dbReference type="GeneTree" id="ENSGT00390000003512"/>
<dbReference type="PANTHER" id="PTHR31022">
    <property type="entry name" value="CENTRIOLE, CILIA AND SPINDLE-ASSOCIATED PROTEIN"/>
    <property type="match status" value="1"/>
</dbReference>
<dbReference type="Ensembl" id="ENSGACT00000056724.1">
    <property type="protein sequence ID" value="ENSGACP00000053475.1"/>
    <property type="gene ID" value="ENSGACG00000016166.2"/>
</dbReference>
<feature type="region of interest" description="Disordered" evidence="1">
    <location>
        <begin position="47"/>
        <end position="194"/>
    </location>
</feature>
<dbReference type="GO" id="GO:0005814">
    <property type="term" value="C:centriole"/>
    <property type="evidence" value="ECO:0007669"/>
    <property type="project" value="TreeGrafter"/>
</dbReference>
<dbReference type="GO" id="GO:0035869">
    <property type="term" value="C:ciliary transition zone"/>
    <property type="evidence" value="ECO:0007669"/>
    <property type="project" value="TreeGrafter"/>
</dbReference>
<evidence type="ECO:0000313" key="2">
    <source>
        <dbReference type="Ensembl" id="ENSGACP00000053475.1"/>
    </source>
</evidence>
<feature type="compositionally biased region" description="Basic and acidic residues" evidence="1">
    <location>
        <begin position="141"/>
        <end position="151"/>
    </location>
</feature>
<dbReference type="GO" id="GO:0036064">
    <property type="term" value="C:ciliary basal body"/>
    <property type="evidence" value="ECO:0007669"/>
    <property type="project" value="TreeGrafter"/>
</dbReference>
<feature type="compositionally biased region" description="Basic and acidic residues" evidence="1">
    <location>
        <begin position="90"/>
        <end position="101"/>
    </location>
</feature>
<dbReference type="GO" id="GO:1901673">
    <property type="term" value="P:regulation of mitotic spindle assembly"/>
    <property type="evidence" value="ECO:0007669"/>
    <property type="project" value="TreeGrafter"/>
</dbReference>
<evidence type="ECO:0000256" key="1">
    <source>
        <dbReference type="SAM" id="MobiDB-lite"/>
    </source>
</evidence>
<dbReference type="InterPro" id="IPR029774">
    <property type="entry name" value="CSAP"/>
</dbReference>
<sequence>MVTKRIRSEYMKKFKDPKWETYSKCYEEMLKYRLTRRLLEHTHNPWFWSGPDSDTDSAETSPPPPPSKNQVRPETSRGRVEVEVEVEECEGARLDRRREQPSRANGTVPRLSLPKEEHVSAVHGSQLECAGETEVAEEERGEQTHCQDRGTDGGGIRPQQTKPSKSSKHTRRFRRVRPAPTRQPTDDTKDGRHPFALYGSGEKDADMASRKTHNVGPAASTNEVIFVSVRCHAPTAVSSSLSTSRLFAPRSGGRWSVRCRPRRLSAREPSLPIRTRPARWFKQSSTPGSLSTCAASLLAHDRTQTRIHLHTLNDNLRLVMDIVSIIKGTIAYLF</sequence>
<accession>A0AAQ4QQB6</accession>
<dbReference type="GO" id="GO:0005819">
    <property type="term" value="C:spindle"/>
    <property type="evidence" value="ECO:0007669"/>
    <property type="project" value="TreeGrafter"/>
</dbReference>
<dbReference type="Proteomes" id="UP000007635">
    <property type="component" value="Chromosome II"/>
</dbReference>
<keyword evidence="3" id="KW-1185">Reference proteome</keyword>
<dbReference type="PANTHER" id="PTHR31022:SF5">
    <property type="entry name" value="CENTRIOLE, CILIA AND SPINDLE-ASSOCIATED PROTEIN-RELATED"/>
    <property type="match status" value="1"/>
</dbReference>
<feature type="compositionally biased region" description="Basic and acidic residues" evidence="1">
    <location>
        <begin position="184"/>
        <end position="193"/>
    </location>
</feature>
<protein>
    <submittedName>
        <fullName evidence="2">Centriole, cilia and spindle-associated protein b</fullName>
    </submittedName>
</protein>
<proteinExistence type="predicted"/>
<dbReference type="GO" id="GO:0008017">
    <property type="term" value="F:microtubule binding"/>
    <property type="evidence" value="ECO:0007669"/>
    <property type="project" value="TreeGrafter"/>
</dbReference>
<reference evidence="2" key="3">
    <citation type="submission" date="2025-09" db="UniProtKB">
        <authorList>
            <consortium name="Ensembl"/>
        </authorList>
    </citation>
    <scope>IDENTIFICATION</scope>
</reference>